<dbReference type="AlphaFoldDB" id="A0A4Y7TFC8"/>
<organism evidence="1 2">
    <name type="scientific">Coprinellus micaceus</name>
    <name type="common">Glistening ink-cap mushroom</name>
    <name type="synonym">Coprinus micaceus</name>
    <dbReference type="NCBI Taxonomy" id="71717"/>
    <lineage>
        <taxon>Eukaryota</taxon>
        <taxon>Fungi</taxon>
        <taxon>Dikarya</taxon>
        <taxon>Basidiomycota</taxon>
        <taxon>Agaricomycotina</taxon>
        <taxon>Agaricomycetes</taxon>
        <taxon>Agaricomycetidae</taxon>
        <taxon>Agaricales</taxon>
        <taxon>Agaricineae</taxon>
        <taxon>Psathyrellaceae</taxon>
        <taxon>Coprinellus</taxon>
    </lineage>
</organism>
<feature type="non-terminal residue" evidence="1">
    <location>
        <position position="153"/>
    </location>
</feature>
<evidence type="ECO:0000313" key="1">
    <source>
        <dbReference type="EMBL" id="TEB32876.1"/>
    </source>
</evidence>
<name>A0A4Y7TFC8_COPMI</name>
<dbReference type="Proteomes" id="UP000298030">
    <property type="component" value="Unassembled WGS sequence"/>
</dbReference>
<dbReference type="EMBL" id="QPFP01000014">
    <property type="protein sequence ID" value="TEB32876.1"/>
    <property type="molecule type" value="Genomic_DNA"/>
</dbReference>
<dbReference type="SUPFAM" id="SSF53098">
    <property type="entry name" value="Ribonuclease H-like"/>
    <property type="match status" value="1"/>
</dbReference>
<dbReference type="InterPro" id="IPR012337">
    <property type="entry name" value="RNaseH-like_sf"/>
</dbReference>
<protein>
    <recommendedName>
        <fullName evidence="3">hAT-like transposase RNase-H fold domain-containing protein</fullName>
    </recommendedName>
</protein>
<accession>A0A4Y7TFC8</accession>
<keyword evidence="2" id="KW-1185">Reference proteome</keyword>
<evidence type="ECO:0000313" key="2">
    <source>
        <dbReference type="Proteomes" id="UP000298030"/>
    </source>
</evidence>
<gene>
    <name evidence="1" type="ORF">FA13DRAFT_1579818</name>
</gene>
<sequence>MLKFAYTFREAIDELTSERSLGLRDLELDDDEWNIVKQLRDSLKIFKSVSVIFSSDTPSLPSVIPAMDMINRMLDGTASDDTLNESIQAALSLGHNLLYKYYKLTDLSDVYRIAMILHPGHKTRYFKKAGMDDAWISKAIEMVCEEFEHAYAD</sequence>
<comment type="caution">
    <text evidence="1">The sequence shown here is derived from an EMBL/GenBank/DDBJ whole genome shotgun (WGS) entry which is preliminary data.</text>
</comment>
<evidence type="ECO:0008006" key="3">
    <source>
        <dbReference type="Google" id="ProtNLM"/>
    </source>
</evidence>
<reference evidence="1 2" key="1">
    <citation type="journal article" date="2019" name="Nat. Ecol. Evol.">
        <title>Megaphylogeny resolves global patterns of mushroom evolution.</title>
        <authorList>
            <person name="Varga T."/>
            <person name="Krizsan K."/>
            <person name="Foldi C."/>
            <person name="Dima B."/>
            <person name="Sanchez-Garcia M."/>
            <person name="Sanchez-Ramirez S."/>
            <person name="Szollosi G.J."/>
            <person name="Szarkandi J.G."/>
            <person name="Papp V."/>
            <person name="Albert L."/>
            <person name="Andreopoulos W."/>
            <person name="Angelini C."/>
            <person name="Antonin V."/>
            <person name="Barry K.W."/>
            <person name="Bougher N.L."/>
            <person name="Buchanan P."/>
            <person name="Buyck B."/>
            <person name="Bense V."/>
            <person name="Catcheside P."/>
            <person name="Chovatia M."/>
            <person name="Cooper J."/>
            <person name="Damon W."/>
            <person name="Desjardin D."/>
            <person name="Finy P."/>
            <person name="Geml J."/>
            <person name="Haridas S."/>
            <person name="Hughes K."/>
            <person name="Justo A."/>
            <person name="Karasinski D."/>
            <person name="Kautmanova I."/>
            <person name="Kiss B."/>
            <person name="Kocsube S."/>
            <person name="Kotiranta H."/>
            <person name="LaButti K.M."/>
            <person name="Lechner B.E."/>
            <person name="Liimatainen K."/>
            <person name="Lipzen A."/>
            <person name="Lukacs Z."/>
            <person name="Mihaltcheva S."/>
            <person name="Morgado L.N."/>
            <person name="Niskanen T."/>
            <person name="Noordeloos M.E."/>
            <person name="Ohm R.A."/>
            <person name="Ortiz-Santana B."/>
            <person name="Ovrebo C."/>
            <person name="Racz N."/>
            <person name="Riley R."/>
            <person name="Savchenko A."/>
            <person name="Shiryaev A."/>
            <person name="Soop K."/>
            <person name="Spirin V."/>
            <person name="Szebenyi C."/>
            <person name="Tomsovsky M."/>
            <person name="Tulloss R.E."/>
            <person name="Uehling J."/>
            <person name="Grigoriev I.V."/>
            <person name="Vagvolgyi C."/>
            <person name="Papp T."/>
            <person name="Martin F.M."/>
            <person name="Miettinen O."/>
            <person name="Hibbett D.S."/>
            <person name="Nagy L.G."/>
        </authorList>
    </citation>
    <scope>NUCLEOTIDE SEQUENCE [LARGE SCALE GENOMIC DNA]</scope>
    <source>
        <strain evidence="1 2">FP101781</strain>
    </source>
</reference>
<dbReference type="OrthoDB" id="3359487at2759"/>
<proteinExistence type="predicted"/>